<name>D6A8M9_STRV1</name>
<dbReference type="AlphaFoldDB" id="D6A8M9"/>
<gene>
    <name evidence="2" type="ORF">SSFG_07248</name>
</gene>
<evidence type="ECO:0000256" key="1">
    <source>
        <dbReference type="SAM" id="MobiDB-lite"/>
    </source>
</evidence>
<proteinExistence type="predicted"/>
<accession>D6A8M9</accession>
<sequence>MGSPGTGRRHVQAMQHDPDRTQALLEELERQAVRTTKRARAAQ</sequence>
<dbReference type="EMBL" id="DS999641">
    <property type="protein sequence ID" value="EFE72012.2"/>
    <property type="molecule type" value="Genomic_DNA"/>
</dbReference>
<feature type="region of interest" description="Disordered" evidence="1">
    <location>
        <begin position="1"/>
        <end position="20"/>
    </location>
</feature>
<dbReference type="eggNOG" id="ENOG5030VFW">
    <property type="taxonomic scope" value="Bacteria"/>
</dbReference>
<protein>
    <submittedName>
        <fullName evidence="2">Predicted protein</fullName>
    </submittedName>
</protein>
<organism evidence="2 3">
    <name type="scientific">Streptomyces viridosporus (strain ATCC 14672 / DSM 40746 / JCM 4963 / KCTC 9882 / NRRL B-12104 / FH 1290)</name>
    <name type="common">Streptomyces ghanaensis</name>
    <dbReference type="NCBI Taxonomy" id="566461"/>
    <lineage>
        <taxon>Bacteria</taxon>
        <taxon>Bacillati</taxon>
        <taxon>Actinomycetota</taxon>
        <taxon>Actinomycetes</taxon>
        <taxon>Kitasatosporales</taxon>
        <taxon>Streptomycetaceae</taxon>
        <taxon>Streptomyces</taxon>
    </lineage>
</organism>
<evidence type="ECO:0000313" key="3">
    <source>
        <dbReference type="Proteomes" id="UP000003824"/>
    </source>
</evidence>
<evidence type="ECO:0000313" key="2">
    <source>
        <dbReference type="EMBL" id="EFE72012.2"/>
    </source>
</evidence>
<dbReference type="Proteomes" id="UP000003824">
    <property type="component" value="Unassembled WGS sequence"/>
</dbReference>
<reference evidence="3" key="1">
    <citation type="submission" date="2008-12" db="EMBL/GenBank/DDBJ databases">
        <title>Annotation of Streptomyces ghanaensis ATCC 14672.</title>
        <authorList>
            <consortium name="The Broad Institute Genome Sequencing Platform"/>
            <consortium name="Broad Institute Microbial Sequencing Center"/>
            <person name="Fischbach M."/>
            <person name="Ward D."/>
            <person name="Young S."/>
            <person name="Kodira C.D."/>
            <person name="Zeng Q."/>
            <person name="Koehrsen M."/>
            <person name="Godfrey P."/>
            <person name="Alvarado L."/>
            <person name="Berlin A.M."/>
            <person name="Borenstein D."/>
            <person name="Chen Z."/>
            <person name="Engels R."/>
            <person name="Freedman E."/>
            <person name="Gellesch M."/>
            <person name="Goldberg J."/>
            <person name="Griggs A."/>
            <person name="Gujja S."/>
            <person name="Heiman D.I."/>
            <person name="Hepburn T.A."/>
            <person name="Howarth C."/>
            <person name="Jen D."/>
            <person name="Larson L."/>
            <person name="Lewis B."/>
            <person name="Mehta T."/>
            <person name="Park D."/>
            <person name="Pearson M."/>
            <person name="Roberts A."/>
            <person name="Saif S."/>
            <person name="Shea T.D."/>
            <person name="Shenoy N."/>
            <person name="Sisk P."/>
            <person name="Stolte C."/>
            <person name="Sykes S.N."/>
            <person name="Walk T."/>
            <person name="White J."/>
            <person name="Yandava C."/>
            <person name="Straight P."/>
            <person name="Clardy J."/>
            <person name="Hung D."/>
            <person name="Kolter R."/>
            <person name="Mekalanos J."/>
            <person name="Walker S."/>
            <person name="Walsh C.T."/>
            <person name="Wieland B.L.C."/>
            <person name="Ilzarbe M."/>
            <person name="Galagan J."/>
            <person name="Nusbaum C."/>
            <person name="Birren B."/>
        </authorList>
    </citation>
    <scope>NUCLEOTIDE SEQUENCE [LARGE SCALE GENOMIC DNA]</scope>
    <source>
        <strain evidence="3">ATCC 14672 / DSM 40746 / JCM 4963 / KCTC 9882 / NRRL B-12104 / FH 1290</strain>
    </source>
</reference>